<dbReference type="PANTHER" id="PTHR22930">
    <property type="match status" value="1"/>
</dbReference>
<evidence type="ECO:0000256" key="1">
    <source>
        <dbReference type="ARBA" id="ARBA00001968"/>
    </source>
</evidence>
<evidence type="ECO:0000259" key="8">
    <source>
        <dbReference type="Pfam" id="PF13359"/>
    </source>
</evidence>
<keyword evidence="7" id="KW-0539">Nucleus</keyword>
<evidence type="ECO:0000313" key="9">
    <source>
        <dbReference type="EMBL" id="KAL1268699.1"/>
    </source>
</evidence>
<evidence type="ECO:0000256" key="6">
    <source>
        <dbReference type="ARBA" id="ARBA00022801"/>
    </source>
</evidence>
<evidence type="ECO:0000256" key="2">
    <source>
        <dbReference type="ARBA" id="ARBA00004123"/>
    </source>
</evidence>
<dbReference type="EMBL" id="JAYMGO010000009">
    <property type="protein sequence ID" value="KAL1268699.1"/>
    <property type="molecule type" value="Genomic_DNA"/>
</dbReference>
<dbReference type="PANTHER" id="PTHR22930:SF206">
    <property type="entry name" value="NUCLEASE HARBI1"/>
    <property type="match status" value="1"/>
</dbReference>
<evidence type="ECO:0000256" key="4">
    <source>
        <dbReference type="ARBA" id="ARBA00022722"/>
    </source>
</evidence>
<dbReference type="Proteomes" id="UP001558613">
    <property type="component" value="Unassembled WGS sequence"/>
</dbReference>
<sequence length="289" mass="32129">MEQRPKRASILAGCRLVHKGTIKIAALRQKVIELPDAQHLNEVGHGFENLANSPSFSKCVGAIDGCHVRIKTPAGPTGQDYINRKLFPSIQTQAVCDGKGKFLNVFVGYPGSVHDTRVLKNSKIYKEALYPPQEYFLVGDGGYPCIIHPVAIITLYQEPVQGRVQIRFNHHHSKARSIIERVFGVMKTRWRCLLFKSLEVEHTFAPTIMVVCAVLHNICLTTGDIIEATEVVDDVDLPPPCPVVGDVKKCKVFPPACCLCQKLCPLPPPFPPQMRMVASQCLWPQQNSQ</sequence>
<evidence type="ECO:0000256" key="7">
    <source>
        <dbReference type="ARBA" id="ARBA00023242"/>
    </source>
</evidence>
<keyword evidence="5" id="KW-0479">Metal-binding</keyword>
<dbReference type="InterPro" id="IPR027806">
    <property type="entry name" value="HARBI1_dom"/>
</dbReference>
<keyword evidence="4" id="KW-0540">Nuclease</keyword>
<dbReference type="Pfam" id="PF13359">
    <property type="entry name" value="DDE_Tnp_4"/>
    <property type="match status" value="1"/>
</dbReference>
<name>A0ABR3MVN0_9TELE</name>
<evidence type="ECO:0000256" key="3">
    <source>
        <dbReference type="ARBA" id="ARBA00006958"/>
    </source>
</evidence>
<reference evidence="9 10" key="1">
    <citation type="submission" date="2023-09" db="EMBL/GenBank/DDBJ databases">
        <authorList>
            <person name="Wang M."/>
        </authorList>
    </citation>
    <scope>NUCLEOTIDE SEQUENCE [LARGE SCALE GENOMIC DNA]</scope>
    <source>
        <strain evidence="9">GT-2023</strain>
        <tissue evidence="9">Liver</tissue>
    </source>
</reference>
<comment type="caution">
    <text evidence="9">The sequence shown here is derived from an EMBL/GenBank/DDBJ whole genome shotgun (WGS) entry which is preliminary data.</text>
</comment>
<gene>
    <name evidence="9" type="ORF">QQF64_034062</name>
</gene>
<keyword evidence="10" id="KW-1185">Reference proteome</keyword>
<keyword evidence="6" id="KW-0378">Hydrolase</keyword>
<evidence type="ECO:0000256" key="5">
    <source>
        <dbReference type="ARBA" id="ARBA00022723"/>
    </source>
</evidence>
<accession>A0ABR3MVN0</accession>
<dbReference type="InterPro" id="IPR045249">
    <property type="entry name" value="HARBI1-like"/>
</dbReference>
<comment type="similarity">
    <text evidence="3">Belongs to the HARBI1 family.</text>
</comment>
<evidence type="ECO:0000313" key="10">
    <source>
        <dbReference type="Proteomes" id="UP001558613"/>
    </source>
</evidence>
<comment type="subcellular location">
    <subcellularLocation>
        <location evidence="2">Nucleus</location>
    </subcellularLocation>
</comment>
<comment type="cofactor">
    <cofactor evidence="1">
        <name>a divalent metal cation</name>
        <dbReference type="ChEBI" id="CHEBI:60240"/>
    </cofactor>
</comment>
<organism evidence="9 10">
    <name type="scientific">Cirrhinus molitorella</name>
    <name type="common">mud carp</name>
    <dbReference type="NCBI Taxonomy" id="172907"/>
    <lineage>
        <taxon>Eukaryota</taxon>
        <taxon>Metazoa</taxon>
        <taxon>Chordata</taxon>
        <taxon>Craniata</taxon>
        <taxon>Vertebrata</taxon>
        <taxon>Euteleostomi</taxon>
        <taxon>Actinopterygii</taxon>
        <taxon>Neopterygii</taxon>
        <taxon>Teleostei</taxon>
        <taxon>Ostariophysi</taxon>
        <taxon>Cypriniformes</taxon>
        <taxon>Cyprinidae</taxon>
        <taxon>Labeoninae</taxon>
        <taxon>Labeonini</taxon>
        <taxon>Cirrhinus</taxon>
    </lineage>
</organism>
<proteinExistence type="inferred from homology"/>
<protein>
    <recommendedName>
        <fullName evidence="8">DDE Tnp4 domain-containing protein</fullName>
    </recommendedName>
</protein>
<feature type="domain" description="DDE Tnp4" evidence="8">
    <location>
        <begin position="63"/>
        <end position="217"/>
    </location>
</feature>